<comment type="caution">
    <text evidence="9">The sequence shown here is derived from an EMBL/GenBank/DDBJ whole genome shotgun (WGS) entry which is preliminary data.</text>
</comment>
<feature type="transmembrane region" description="Helical" evidence="6">
    <location>
        <begin position="462"/>
        <end position="484"/>
    </location>
</feature>
<feature type="transmembrane region" description="Helical" evidence="6">
    <location>
        <begin position="623"/>
        <end position="642"/>
    </location>
</feature>
<accession>A0A6N8EA41</accession>
<dbReference type="InterPro" id="IPR001750">
    <property type="entry name" value="ND/Mrp_TM"/>
</dbReference>
<dbReference type="PANTHER" id="PTHR43373">
    <property type="entry name" value="NA(+)/H(+) ANTIPORTER SUBUNIT"/>
    <property type="match status" value="1"/>
</dbReference>
<reference evidence="9 10" key="1">
    <citation type="submission" date="2019-11" db="EMBL/GenBank/DDBJ databases">
        <title>Whole-genome sequence of the anaerobic purple sulfur bacterium Allochromatium palmeri DSM 15591.</title>
        <authorList>
            <person name="Kyndt J.A."/>
            <person name="Meyer T.E."/>
        </authorList>
    </citation>
    <scope>NUCLEOTIDE SEQUENCE [LARGE SCALE GENOMIC DNA]</scope>
    <source>
        <strain evidence="9 10">DSM 15591</strain>
    </source>
</reference>
<feature type="transmembrane region" description="Helical" evidence="6">
    <location>
        <begin position="70"/>
        <end position="87"/>
    </location>
</feature>
<feature type="domain" description="NADH-Ubiquinone oxidoreductase (complex I) chain 5 N-terminal" evidence="8">
    <location>
        <begin position="122"/>
        <end position="153"/>
    </location>
</feature>
<organism evidence="9 10">
    <name type="scientific">Allochromatium palmeri</name>
    <dbReference type="NCBI Taxonomy" id="231048"/>
    <lineage>
        <taxon>Bacteria</taxon>
        <taxon>Pseudomonadati</taxon>
        <taxon>Pseudomonadota</taxon>
        <taxon>Gammaproteobacteria</taxon>
        <taxon>Chromatiales</taxon>
        <taxon>Chromatiaceae</taxon>
        <taxon>Allochromatium</taxon>
    </lineage>
</organism>
<protein>
    <submittedName>
        <fullName evidence="9">Na+/H+ antiporter subunit A</fullName>
    </submittedName>
</protein>
<proteinExistence type="predicted"/>
<name>A0A6N8EA41_9GAMM</name>
<evidence type="ECO:0000256" key="2">
    <source>
        <dbReference type="ARBA" id="ARBA00022692"/>
    </source>
</evidence>
<dbReference type="EMBL" id="WNKT01000001">
    <property type="protein sequence ID" value="MTW19719.1"/>
    <property type="molecule type" value="Genomic_DNA"/>
</dbReference>
<evidence type="ECO:0000256" key="6">
    <source>
        <dbReference type="SAM" id="Phobius"/>
    </source>
</evidence>
<feature type="transmembrane region" description="Helical" evidence="6">
    <location>
        <begin position="505"/>
        <end position="534"/>
    </location>
</feature>
<feature type="transmembrane region" description="Helical" evidence="6">
    <location>
        <begin position="166"/>
        <end position="184"/>
    </location>
</feature>
<feature type="transmembrane region" description="Helical" evidence="6">
    <location>
        <begin position="222"/>
        <end position="241"/>
    </location>
</feature>
<sequence>MYSIGLLILFPLLAGIAVARAPDNAIRAQRVRISAGAIAIATLLLTGLHLGLGPEFYAIPGWLHATLDGFFRLAGVALALVLLYFCRHIVAREWYIPVLILLQAGLMLSAELAPVHPEVAHPFYIDSFTLLMALIVGVVGGLICLHAVQYMRDYHAHEPEVADRQPAFYFVIFLFLAAMFGIVFTNHLTWLFVFWEVTTLCSFWLISYSGTDEAIRNGFRALGLNLIGGVTFAAAIAWLTYGPGLHTWELDRLVAAGSALALIPAALIAVAGLAKSAQLPFSSWLLGAMVAPTPVSALLHSSTMVKAGVFLLVKLSPVFYDTVAGLLLSLIGGVTFLVTSLVAVNQRNAKRVLAYSTIANLGLIVMCAGVGTAAAMWAAILLILFHAVAKALLFLAVGTTEHLIGSRDIEDMEGLVYRRPEMAAMLLVGILGMFLAPFGMLLSKYTTFQAFLNMDVMPGDGLLLAAILAFGSAPTLFFWSKWMGKLVAMPRRPRPSTEPIARDELIALGALTVITYVACALFPLADTVFVIPYTHYLAALGLIPDIQAVIPWETVWLMTLMLGGLFVLPLLFWLKPPRFAEVSGYLSGANVDGSASYRGAMGAERMVESRGYYMTGFFHETTLLRYGGLGTAALIALMIGGATL</sequence>
<keyword evidence="3 6" id="KW-1133">Transmembrane helix</keyword>
<evidence type="ECO:0000313" key="9">
    <source>
        <dbReference type="EMBL" id="MTW19719.1"/>
    </source>
</evidence>
<dbReference type="RefSeq" id="WP_155448287.1">
    <property type="nucleotide sequence ID" value="NZ_WNKT01000001.1"/>
</dbReference>
<evidence type="ECO:0000256" key="1">
    <source>
        <dbReference type="ARBA" id="ARBA00004127"/>
    </source>
</evidence>
<dbReference type="Pfam" id="PF00361">
    <property type="entry name" value="Proton_antipo_M"/>
    <property type="match status" value="1"/>
</dbReference>
<gene>
    <name evidence="9" type="ORF">GJ668_01260</name>
</gene>
<dbReference type="GO" id="GO:0016020">
    <property type="term" value="C:membrane"/>
    <property type="evidence" value="ECO:0007669"/>
    <property type="project" value="UniProtKB-SubCell"/>
</dbReference>
<evidence type="ECO:0000256" key="4">
    <source>
        <dbReference type="ARBA" id="ARBA00023136"/>
    </source>
</evidence>
<feature type="transmembrane region" description="Helical" evidence="6">
    <location>
        <begin position="253"/>
        <end position="274"/>
    </location>
</feature>
<dbReference type="PANTHER" id="PTHR43373:SF1">
    <property type="entry name" value="NA(+)_H(+) ANTIPORTER SUBUNIT A"/>
    <property type="match status" value="1"/>
</dbReference>
<dbReference type="AlphaFoldDB" id="A0A6N8EA41"/>
<evidence type="ECO:0000256" key="3">
    <source>
        <dbReference type="ARBA" id="ARBA00022989"/>
    </source>
</evidence>
<evidence type="ECO:0000259" key="8">
    <source>
        <dbReference type="Pfam" id="PF00662"/>
    </source>
</evidence>
<comment type="subcellular location">
    <subcellularLocation>
        <location evidence="1">Endomembrane system</location>
        <topology evidence="1">Multi-pass membrane protein</topology>
    </subcellularLocation>
    <subcellularLocation>
        <location evidence="5">Membrane</location>
        <topology evidence="5">Multi-pass membrane protein</topology>
    </subcellularLocation>
</comment>
<dbReference type="Proteomes" id="UP000434044">
    <property type="component" value="Unassembled WGS sequence"/>
</dbReference>
<feature type="transmembrane region" description="Helical" evidence="6">
    <location>
        <begin position="33"/>
        <end position="50"/>
    </location>
</feature>
<dbReference type="GO" id="GO:0012505">
    <property type="term" value="C:endomembrane system"/>
    <property type="evidence" value="ECO:0007669"/>
    <property type="project" value="UniProtKB-SubCell"/>
</dbReference>
<feature type="transmembrane region" description="Helical" evidence="6">
    <location>
        <begin position="352"/>
        <end position="371"/>
    </location>
</feature>
<feature type="transmembrane region" description="Helical" evidence="6">
    <location>
        <begin position="554"/>
        <end position="574"/>
    </location>
</feature>
<dbReference type="InterPro" id="IPR050616">
    <property type="entry name" value="CPA3_Na-H_Antiporter_A"/>
</dbReference>
<dbReference type="Pfam" id="PF00662">
    <property type="entry name" value="Proton_antipo_N"/>
    <property type="match status" value="1"/>
</dbReference>
<keyword evidence="2 5" id="KW-0812">Transmembrane</keyword>
<evidence type="ECO:0000313" key="10">
    <source>
        <dbReference type="Proteomes" id="UP000434044"/>
    </source>
</evidence>
<feature type="transmembrane region" description="Helical" evidence="6">
    <location>
        <begin position="94"/>
        <end position="115"/>
    </location>
</feature>
<feature type="transmembrane region" description="Helical" evidence="6">
    <location>
        <begin position="127"/>
        <end position="145"/>
    </location>
</feature>
<dbReference type="OrthoDB" id="9768329at2"/>
<feature type="domain" description="NADH:quinone oxidoreductase/Mrp antiporter transmembrane" evidence="7">
    <location>
        <begin position="186"/>
        <end position="456"/>
    </location>
</feature>
<feature type="transmembrane region" description="Helical" evidence="6">
    <location>
        <begin position="281"/>
        <end position="299"/>
    </location>
</feature>
<feature type="transmembrane region" description="Helical" evidence="6">
    <location>
        <begin position="319"/>
        <end position="345"/>
    </location>
</feature>
<feature type="transmembrane region" description="Helical" evidence="6">
    <location>
        <begin position="6"/>
        <end position="21"/>
    </location>
</feature>
<evidence type="ECO:0000256" key="5">
    <source>
        <dbReference type="RuleBase" id="RU000320"/>
    </source>
</evidence>
<feature type="transmembrane region" description="Helical" evidence="6">
    <location>
        <begin position="377"/>
        <end position="397"/>
    </location>
</feature>
<dbReference type="PRINTS" id="PR01434">
    <property type="entry name" value="NADHDHGNASE5"/>
</dbReference>
<keyword evidence="10" id="KW-1185">Reference proteome</keyword>
<dbReference type="InterPro" id="IPR001516">
    <property type="entry name" value="Proton_antipo_N"/>
</dbReference>
<keyword evidence="4 6" id="KW-0472">Membrane</keyword>
<feature type="transmembrane region" description="Helical" evidence="6">
    <location>
        <begin position="422"/>
        <end position="442"/>
    </location>
</feature>
<evidence type="ECO:0000259" key="7">
    <source>
        <dbReference type="Pfam" id="PF00361"/>
    </source>
</evidence>
<feature type="transmembrane region" description="Helical" evidence="6">
    <location>
        <begin position="190"/>
        <end position="210"/>
    </location>
</feature>